<evidence type="ECO:0000313" key="1">
    <source>
        <dbReference type="EMBL" id="AFM38988.1"/>
    </source>
</evidence>
<feature type="binding site" evidence="2">
    <location>
        <position position="100"/>
    </location>
    <ligand>
        <name>Fe(2+)</name>
        <dbReference type="ChEBI" id="CHEBI:29033"/>
        <label>1</label>
    </ligand>
</feature>
<dbReference type="Pfam" id="PF13263">
    <property type="entry name" value="PHP_C"/>
    <property type="match status" value="1"/>
</dbReference>
<dbReference type="InterPro" id="IPR016195">
    <property type="entry name" value="Pol/histidinol_Pase-like"/>
</dbReference>
<dbReference type="GO" id="GO:0046872">
    <property type="term" value="F:metal ion binding"/>
    <property type="evidence" value="ECO:0007669"/>
    <property type="project" value="UniProtKB-KW"/>
</dbReference>
<organism evidence="1">
    <name type="scientific">Pseudomonas syringae</name>
    <dbReference type="NCBI Taxonomy" id="317"/>
    <lineage>
        <taxon>Bacteria</taxon>
        <taxon>Pseudomonadati</taxon>
        <taxon>Pseudomonadota</taxon>
        <taxon>Gammaproteobacteria</taxon>
        <taxon>Pseudomonadales</taxon>
        <taxon>Pseudomonadaceae</taxon>
        <taxon>Pseudomonas</taxon>
    </lineage>
</organism>
<feature type="binding site" evidence="2">
    <location>
        <position position="59"/>
    </location>
    <ligand>
        <name>Fe(2+)</name>
        <dbReference type="ChEBI" id="CHEBI:29033"/>
        <label>2</label>
    </ligand>
</feature>
<feature type="binding site" evidence="2">
    <location>
        <position position="22"/>
    </location>
    <ligand>
        <name>Fe(2+)</name>
        <dbReference type="ChEBI" id="CHEBI:29033"/>
        <label>1</label>
    </ligand>
</feature>
<reference evidence="1" key="1">
    <citation type="journal article" date="2012" name="Antimicrob. Agents Chemother.">
        <title>Different biosynthetic pathways to fosfomycin in Pseudomonas syringae and Streptomyces species.</title>
        <authorList>
            <person name="Kim S.Y."/>
            <person name="Ju K.S."/>
            <person name="Metcalf W.W."/>
            <person name="Evans B.S."/>
            <person name="Kuzuyama T."/>
            <person name="van der Donk W.A."/>
        </authorList>
    </citation>
    <scope>NUCLEOTIDE SEQUENCE</scope>
    <source>
        <strain evidence="1">PB-5123</strain>
    </source>
</reference>
<dbReference type="EMBL" id="JX102649">
    <property type="protein sequence ID" value="AFM38988.1"/>
    <property type="molecule type" value="Genomic_DNA"/>
</dbReference>
<reference evidence="2" key="2">
    <citation type="journal article" date="2021" name="Proc. Natl. Acad. Sci. U.S.A.">
        <title>Biosynthesis of fosfomycin in pseudomonads reveals an unexpected enzymatic activity in the metallohydrolase superfamily.</title>
        <authorList>
            <person name="Simon M.A."/>
            <person name="Ongpipattanakul C."/>
            <person name="Nair S.K."/>
            <person name="van der Donk W.A."/>
        </authorList>
    </citation>
    <scope>X-RAY CRYSTALLOGRAPHY (1.96 ANGSTROMS) OF 14-258 IN COMPLEX WITH FE(2+)</scope>
</reference>
<evidence type="ECO:0008006" key="3">
    <source>
        <dbReference type="Google" id="ProtNLM"/>
    </source>
</evidence>
<dbReference type="SUPFAM" id="SSF89550">
    <property type="entry name" value="PHP domain-like"/>
    <property type="match status" value="1"/>
</dbReference>
<keyword evidence="2" id="KW-0479">Metal-binding</keyword>
<name>I6QY72_PSESX</name>
<protein>
    <recommendedName>
        <fullName evidence="3">PHP domain-containing protein</fullName>
    </recommendedName>
</protein>
<evidence type="ECO:0007829" key="2">
    <source>
        <dbReference type="PDB" id="7RTY"/>
    </source>
</evidence>
<sequence length="258" mass="28464">MVRAHCRISDGVIMNRKVVDTHVHLLLSKKQRVPDWAAIKRMLDVAKVDELDALCVTEHIEADGYQTLMEGLFVENRLPGGDQHAGRLTYQGVAIFPGAELELANRTNVGVHTDLEGLLALDRAPGAYTLERLHAVLEQRGRPFKLVAHHIFWPGKTCDDLQALGRYVNAIEVPAKDLANAQNYVALAETLALDTTGGSDAHTFIQVGACRTAFELPGSVRDCTAQDWISSRQTSHLFTAQSPRLVVMSNIYRQSLMG</sequence>
<feature type="binding site" evidence="2">
    <location>
        <position position="24"/>
    </location>
    <ligand>
        <name>Fe(2+)</name>
        <dbReference type="ChEBI" id="CHEBI:29033"/>
        <label>1</label>
    </ligand>
</feature>
<feature type="binding site" evidence="2">
    <location>
        <position position="200"/>
    </location>
    <ligand>
        <name>Fe(2+)</name>
        <dbReference type="ChEBI" id="CHEBI:29033"/>
        <label>1</label>
    </ligand>
</feature>
<accession>I6QY72</accession>
<dbReference type="Gene3D" id="3.20.20.140">
    <property type="entry name" value="Metal-dependent hydrolases"/>
    <property type="match status" value="1"/>
</dbReference>
<proteinExistence type="evidence at protein level"/>
<feature type="binding site" evidence="2">
    <location>
        <position position="202"/>
    </location>
    <ligand>
        <name>Fe(2+)</name>
        <dbReference type="ChEBI" id="CHEBI:29033"/>
        <label>2</label>
    </ligand>
</feature>
<keyword evidence="2" id="KW-0002">3D-structure</keyword>
<dbReference type="PDB" id="7RTY">
    <property type="method" value="X-ray"/>
    <property type="resolution" value="1.96 A"/>
    <property type="chains" value="A/B=14-258"/>
</dbReference>
<dbReference type="AlphaFoldDB" id="I6QY72"/>
<dbReference type="SMR" id="I6QY72"/>